<keyword evidence="3" id="KW-1185">Reference proteome</keyword>
<reference evidence="2 3" key="1">
    <citation type="submission" date="2023-02" db="EMBL/GenBank/DDBJ databases">
        <title>LHISI_Scaffold_Assembly.</title>
        <authorList>
            <person name="Stuart O.P."/>
            <person name="Cleave R."/>
            <person name="Magrath M.J.L."/>
            <person name="Mikheyev A.S."/>
        </authorList>
    </citation>
    <scope>NUCLEOTIDE SEQUENCE [LARGE SCALE GENOMIC DNA]</scope>
    <source>
        <strain evidence="2">Daus_M_001</strain>
        <tissue evidence="2">Leg muscle</tissue>
    </source>
</reference>
<keyword evidence="1" id="KW-0175">Coiled coil</keyword>
<evidence type="ECO:0000313" key="2">
    <source>
        <dbReference type="EMBL" id="KAJ8869382.1"/>
    </source>
</evidence>
<protein>
    <submittedName>
        <fullName evidence="2">Uncharacterized protein</fullName>
    </submittedName>
</protein>
<sequence>MLPFKAAYNQACGVLMRKYQPMKITQRESSWGSQQCLHFNMQDGCGTISFCMYRALAFKPGPLTSEARQSVTLTSLIESNVIDSTVSPSLIPASLLEQRPESALIPIIHTEKQPRPSSAHISKSPFNPSLPVSSLTSDFKKILVNISPANSFSEIKVKRRINRTQQSEVLTSTPYKDQLEEKRTWLKRKYRREAERELRRNEEVKKRARNEPNPKDVTPECITYRESFEEDWVQCIKCRGWEHFHAQPDMSFGWGEGGDSPRPDSHPGGLSHRCVTRPATGMTDSLRALTPLPRPAGGVDDLRTCARTFQLIPHSDTYNINTAAAGRLAFCDIPLACLACSNCLAKHCVIEGLWRKGLAANYSVRERERERERESAVDKCECATIRNESARVPRRARNDTSSSLLRGIKDFPHWASAPRRVFRRIHTNCIAVDTLPLPPFLYSWTWLNCDNPPPPPPSVPEKLPHSAVFQSHTGCIPFHAISRTRFTSHRNAFPAMSSLVSLDTHILCSKNRAKHGLRYLVNTSVDFLSKLNVVPNGIMPNIVVTDGIMSNDRKPRGIVSNVRETNAIVSISRTPNGIVSTSGVSDVIVPSSKVLNVVMPN</sequence>
<proteinExistence type="predicted"/>
<feature type="coiled-coil region" evidence="1">
    <location>
        <begin position="176"/>
        <end position="211"/>
    </location>
</feature>
<comment type="caution">
    <text evidence="2">The sequence shown here is derived from an EMBL/GenBank/DDBJ whole genome shotgun (WGS) entry which is preliminary data.</text>
</comment>
<dbReference type="Proteomes" id="UP001159363">
    <property type="component" value="Chromosome 13"/>
</dbReference>
<evidence type="ECO:0000313" key="3">
    <source>
        <dbReference type="Proteomes" id="UP001159363"/>
    </source>
</evidence>
<evidence type="ECO:0000256" key="1">
    <source>
        <dbReference type="SAM" id="Coils"/>
    </source>
</evidence>
<name>A0ABQ9GD07_9NEOP</name>
<accession>A0ABQ9GD07</accession>
<gene>
    <name evidence="2" type="ORF">PR048_030958</name>
</gene>
<organism evidence="2 3">
    <name type="scientific">Dryococelus australis</name>
    <dbReference type="NCBI Taxonomy" id="614101"/>
    <lineage>
        <taxon>Eukaryota</taxon>
        <taxon>Metazoa</taxon>
        <taxon>Ecdysozoa</taxon>
        <taxon>Arthropoda</taxon>
        <taxon>Hexapoda</taxon>
        <taxon>Insecta</taxon>
        <taxon>Pterygota</taxon>
        <taxon>Neoptera</taxon>
        <taxon>Polyneoptera</taxon>
        <taxon>Phasmatodea</taxon>
        <taxon>Verophasmatodea</taxon>
        <taxon>Anareolatae</taxon>
        <taxon>Phasmatidae</taxon>
        <taxon>Eurycanthinae</taxon>
        <taxon>Dryococelus</taxon>
    </lineage>
</organism>
<dbReference type="EMBL" id="JARBHB010000014">
    <property type="protein sequence ID" value="KAJ8869382.1"/>
    <property type="molecule type" value="Genomic_DNA"/>
</dbReference>